<accession>A0AA39QAH7</accession>
<dbReference type="AlphaFoldDB" id="A0AA39QAH7"/>
<evidence type="ECO:0000313" key="2">
    <source>
        <dbReference type="Proteomes" id="UP001175228"/>
    </source>
</evidence>
<keyword evidence="2" id="KW-1185">Reference proteome</keyword>
<dbReference type="Proteomes" id="UP001175228">
    <property type="component" value="Unassembled WGS sequence"/>
</dbReference>
<evidence type="ECO:0000313" key="1">
    <source>
        <dbReference type="EMBL" id="KAK0499255.1"/>
    </source>
</evidence>
<dbReference type="EMBL" id="JAUEPU010000010">
    <property type="protein sequence ID" value="KAK0499255.1"/>
    <property type="molecule type" value="Genomic_DNA"/>
</dbReference>
<reference evidence="1" key="1">
    <citation type="submission" date="2023-06" db="EMBL/GenBank/DDBJ databases">
        <authorList>
            <consortium name="Lawrence Berkeley National Laboratory"/>
            <person name="Ahrendt S."/>
            <person name="Sahu N."/>
            <person name="Indic B."/>
            <person name="Wong-Bajracharya J."/>
            <person name="Merenyi Z."/>
            <person name="Ke H.-M."/>
            <person name="Monk M."/>
            <person name="Kocsube S."/>
            <person name="Drula E."/>
            <person name="Lipzen A."/>
            <person name="Balint B."/>
            <person name="Henrissat B."/>
            <person name="Andreopoulos B."/>
            <person name="Martin F.M."/>
            <person name="Harder C.B."/>
            <person name="Rigling D."/>
            <person name="Ford K.L."/>
            <person name="Foster G.D."/>
            <person name="Pangilinan J."/>
            <person name="Papanicolaou A."/>
            <person name="Barry K."/>
            <person name="LaButti K."/>
            <person name="Viragh M."/>
            <person name="Koriabine M."/>
            <person name="Yan M."/>
            <person name="Riley R."/>
            <person name="Champramary S."/>
            <person name="Plett K.L."/>
            <person name="Tsai I.J."/>
            <person name="Slot J."/>
            <person name="Sipos G."/>
            <person name="Plett J."/>
            <person name="Nagy L.G."/>
            <person name="Grigoriev I.V."/>
        </authorList>
    </citation>
    <scope>NUCLEOTIDE SEQUENCE</scope>
    <source>
        <strain evidence="1">HWK02</strain>
    </source>
</reference>
<comment type="caution">
    <text evidence="1">The sequence shown here is derived from an EMBL/GenBank/DDBJ whole genome shotgun (WGS) entry which is preliminary data.</text>
</comment>
<protein>
    <recommendedName>
        <fullName evidence="3">Heterokaryon incompatibility domain-containing protein</fullName>
    </recommendedName>
</protein>
<gene>
    <name evidence="1" type="ORF">EDD18DRAFT_1461173</name>
</gene>
<proteinExistence type="predicted"/>
<name>A0AA39QAH7_9AGAR</name>
<evidence type="ECO:0008006" key="3">
    <source>
        <dbReference type="Google" id="ProtNLM"/>
    </source>
</evidence>
<organism evidence="1 2">
    <name type="scientific">Armillaria luteobubalina</name>
    <dbReference type="NCBI Taxonomy" id="153913"/>
    <lineage>
        <taxon>Eukaryota</taxon>
        <taxon>Fungi</taxon>
        <taxon>Dikarya</taxon>
        <taxon>Basidiomycota</taxon>
        <taxon>Agaricomycotina</taxon>
        <taxon>Agaricomycetes</taxon>
        <taxon>Agaricomycetidae</taxon>
        <taxon>Agaricales</taxon>
        <taxon>Marasmiineae</taxon>
        <taxon>Physalacriaceae</taxon>
        <taxon>Armillaria</taxon>
    </lineage>
</organism>
<sequence>MSTKPTALSSLDHTLRPPQDWSRGIDHSIISSALADTPCADLGIDGVLKKFNATLSTSYTLGSQDLRASRKTTLHSILEPYVARNDDFGTVYGHLRPYWYDYDVTAIKDTLCVREKLDREMRRKLLACNRIRTREMFPRRLWDLYANRVVPYWVVPDWVECGMLWGISHAWLDENDRVNAMTPINGYEWPVPMPNDANLDRIRIEMLNLGAQYTWLDEWKLDVPSIGSVYKSTCVVCYFNGLGRPLHLRRDYFKSDRCWFRHAWTLQEITRHLIIGGESGDDIMEKEVQETFDEQLVRLQRIREQGLVLELASEMKNRVSSKPLDKVAGLAYLVEPDFLPTYDVEMSDMDAWEVLMDMMSAWHRGQLFLYFPEPGNGTKYWRPSWQQIMTNKHSMYCPFRRPGEVKRNGDTDGDWYWGYCIESAEVRGLDRGLKAGKRRKGKVVFKNPAGVCCTFTIRAKHVYPIPDGSYTLIRSSNNSHNSGYDYRLWVVGQLREDGKFQKLSVFFSEDDEQVNPSKRARRIMRLRGAFMRSGAFRAF</sequence>